<gene>
    <name evidence="1" type="ORF">ATO7_13818</name>
</gene>
<dbReference type="Gene3D" id="3.90.190.10">
    <property type="entry name" value="Protein tyrosine phosphatase superfamily"/>
    <property type="match status" value="1"/>
</dbReference>
<dbReference type="InterPro" id="IPR029021">
    <property type="entry name" value="Prot-tyrosine_phosphatase-like"/>
</dbReference>
<evidence type="ECO:0000313" key="2">
    <source>
        <dbReference type="Proteomes" id="UP000192342"/>
    </source>
</evidence>
<dbReference type="Proteomes" id="UP000192342">
    <property type="component" value="Unassembled WGS sequence"/>
</dbReference>
<protein>
    <recommendedName>
        <fullName evidence="3">Phosphatase</fullName>
    </recommendedName>
</protein>
<accession>A0A1Y1SCK4</accession>
<comment type="caution">
    <text evidence="1">The sequence shown here is derived from an EMBL/GenBank/DDBJ whole genome shotgun (WGS) entry which is preliminary data.</text>
</comment>
<keyword evidence="2" id="KW-1185">Reference proteome</keyword>
<dbReference type="STRING" id="1317117.ATO7_13818"/>
<dbReference type="OrthoDB" id="7391097at2"/>
<evidence type="ECO:0000313" key="1">
    <source>
        <dbReference type="EMBL" id="ORE86379.1"/>
    </source>
</evidence>
<evidence type="ECO:0008006" key="3">
    <source>
        <dbReference type="Google" id="ProtNLM"/>
    </source>
</evidence>
<sequence length="155" mass="17278">MSARIEDSFNFRRVSPQLTTSGVVGAERLASLAEQGYRAVINLLPDSSEQAVAGEAQLVLQQGLTYHHLAVDFAQPSVADYERFCTLMDELGKARVHVHCAANYRVTAFYACYAKQRGLWSAEQAKAFIHDVWAPQGYPGWQAWFEALNEQVLIA</sequence>
<name>A0A1Y1SCK4_9GAMM</name>
<dbReference type="EMBL" id="AQQV01000003">
    <property type="protein sequence ID" value="ORE86379.1"/>
    <property type="molecule type" value="Genomic_DNA"/>
</dbReference>
<dbReference type="RefSeq" id="WP_083562686.1">
    <property type="nucleotide sequence ID" value="NZ_AQQV01000003.1"/>
</dbReference>
<dbReference type="CDD" id="cd14503">
    <property type="entry name" value="PTP-bact"/>
    <property type="match status" value="1"/>
</dbReference>
<dbReference type="SUPFAM" id="SSF52799">
    <property type="entry name" value="(Phosphotyrosine protein) phosphatases II"/>
    <property type="match status" value="1"/>
</dbReference>
<dbReference type="Pfam" id="PF22785">
    <property type="entry name" value="Tc-R-P"/>
    <property type="match status" value="1"/>
</dbReference>
<proteinExistence type="predicted"/>
<organism evidence="1 2">
    <name type="scientific">Oceanococcus atlanticus</name>
    <dbReference type="NCBI Taxonomy" id="1317117"/>
    <lineage>
        <taxon>Bacteria</taxon>
        <taxon>Pseudomonadati</taxon>
        <taxon>Pseudomonadota</taxon>
        <taxon>Gammaproteobacteria</taxon>
        <taxon>Chromatiales</taxon>
        <taxon>Oceanococcaceae</taxon>
        <taxon>Oceanococcus</taxon>
    </lineage>
</organism>
<dbReference type="AlphaFoldDB" id="A0A1Y1SCK4"/>
<reference evidence="1 2" key="1">
    <citation type="submission" date="2013-04" db="EMBL/GenBank/DDBJ databases">
        <title>Oceanococcus atlanticus 22II-S10r2 Genome Sequencing.</title>
        <authorList>
            <person name="Lai Q."/>
            <person name="Li G."/>
            <person name="Shao Z."/>
        </authorList>
    </citation>
    <scope>NUCLEOTIDE SEQUENCE [LARGE SCALE GENOMIC DNA]</scope>
    <source>
        <strain evidence="1 2">22II-S10r2</strain>
    </source>
</reference>